<gene>
    <name evidence="2" type="ORF">AFUS01_LOCUS3159</name>
</gene>
<dbReference type="AlphaFoldDB" id="A0A8J2NSY0"/>
<protein>
    <recommendedName>
        <fullName evidence="1">Choline/carnitine acyltransferase domain-containing protein</fullName>
    </recommendedName>
</protein>
<evidence type="ECO:0000313" key="3">
    <source>
        <dbReference type="Proteomes" id="UP000708208"/>
    </source>
</evidence>
<dbReference type="GO" id="GO:0005739">
    <property type="term" value="C:mitochondrion"/>
    <property type="evidence" value="ECO:0007669"/>
    <property type="project" value="TreeGrafter"/>
</dbReference>
<dbReference type="GO" id="GO:0004095">
    <property type="term" value="F:carnitine O-palmitoyltransferase activity"/>
    <property type="evidence" value="ECO:0007669"/>
    <property type="project" value="TreeGrafter"/>
</dbReference>
<dbReference type="InterPro" id="IPR000542">
    <property type="entry name" value="Carn_acyl_trans"/>
</dbReference>
<dbReference type="Pfam" id="PF00755">
    <property type="entry name" value="Carn_acyltransf"/>
    <property type="match status" value="1"/>
</dbReference>
<dbReference type="EMBL" id="CAJVCH010018686">
    <property type="protein sequence ID" value="CAG7686141.1"/>
    <property type="molecule type" value="Genomic_DNA"/>
</dbReference>
<organism evidence="2 3">
    <name type="scientific">Allacma fusca</name>
    <dbReference type="NCBI Taxonomy" id="39272"/>
    <lineage>
        <taxon>Eukaryota</taxon>
        <taxon>Metazoa</taxon>
        <taxon>Ecdysozoa</taxon>
        <taxon>Arthropoda</taxon>
        <taxon>Hexapoda</taxon>
        <taxon>Collembola</taxon>
        <taxon>Symphypleona</taxon>
        <taxon>Sminthuridae</taxon>
        <taxon>Allacma</taxon>
    </lineage>
</organism>
<feature type="domain" description="Choline/carnitine acyltransferase" evidence="1">
    <location>
        <begin position="2"/>
        <end position="74"/>
    </location>
</feature>
<name>A0A8J2NSY0_9HEXA</name>
<evidence type="ECO:0000259" key="1">
    <source>
        <dbReference type="Pfam" id="PF00755"/>
    </source>
</evidence>
<sequence length="74" mass="8582">IELFRKACERHQKSYRSCMNGKGIDRHLFGLYVVSKYLKIESPFLNEAIGHPWRLSTSQTPTRQTNLKPTGCWG</sequence>
<dbReference type="PANTHER" id="PTHR22589">
    <property type="entry name" value="CARNITINE O-ACYLTRANSFERASE"/>
    <property type="match status" value="1"/>
</dbReference>
<feature type="non-terminal residue" evidence="2">
    <location>
        <position position="74"/>
    </location>
</feature>
<evidence type="ECO:0000313" key="2">
    <source>
        <dbReference type="EMBL" id="CAG7686141.1"/>
    </source>
</evidence>
<reference evidence="2" key="1">
    <citation type="submission" date="2021-06" db="EMBL/GenBank/DDBJ databases">
        <authorList>
            <person name="Hodson N. C."/>
            <person name="Mongue J. A."/>
            <person name="Jaron S. K."/>
        </authorList>
    </citation>
    <scope>NUCLEOTIDE SEQUENCE</scope>
</reference>
<feature type="non-terminal residue" evidence="2">
    <location>
        <position position="1"/>
    </location>
</feature>
<keyword evidence="3" id="KW-1185">Reference proteome</keyword>
<dbReference type="InterPro" id="IPR039551">
    <property type="entry name" value="Cho/carn_acyl_trans"/>
</dbReference>
<dbReference type="GO" id="GO:0006631">
    <property type="term" value="P:fatty acid metabolic process"/>
    <property type="evidence" value="ECO:0007669"/>
    <property type="project" value="TreeGrafter"/>
</dbReference>
<accession>A0A8J2NSY0</accession>
<comment type="caution">
    <text evidence="2">The sequence shown here is derived from an EMBL/GenBank/DDBJ whole genome shotgun (WGS) entry which is preliminary data.</text>
</comment>
<proteinExistence type="predicted"/>
<dbReference type="Proteomes" id="UP000708208">
    <property type="component" value="Unassembled WGS sequence"/>
</dbReference>
<dbReference type="PANTHER" id="PTHR22589:SF31">
    <property type="entry name" value="CARNITINE O-PALMITOYLTRANSFERASE"/>
    <property type="match status" value="1"/>
</dbReference>
<dbReference type="GO" id="GO:0009437">
    <property type="term" value="P:carnitine metabolic process"/>
    <property type="evidence" value="ECO:0007669"/>
    <property type="project" value="TreeGrafter"/>
</dbReference>
<dbReference type="OrthoDB" id="240216at2759"/>